<protein>
    <recommendedName>
        <fullName evidence="5">Secreted protein</fullName>
    </recommendedName>
</protein>
<organism evidence="3 4">
    <name type="scientific">Rangifer tarandus platyrhynchus</name>
    <name type="common">Svalbard reindeer</name>
    <dbReference type="NCBI Taxonomy" id="3082113"/>
    <lineage>
        <taxon>Eukaryota</taxon>
        <taxon>Metazoa</taxon>
        <taxon>Chordata</taxon>
        <taxon>Craniata</taxon>
        <taxon>Vertebrata</taxon>
        <taxon>Euteleostomi</taxon>
        <taxon>Mammalia</taxon>
        <taxon>Eutheria</taxon>
        <taxon>Laurasiatheria</taxon>
        <taxon>Artiodactyla</taxon>
        <taxon>Ruminantia</taxon>
        <taxon>Pecora</taxon>
        <taxon>Cervidae</taxon>
        <taxon>Odocoileinae</taxon>
        <taxon>Rangifer</taxon>
    </lineage>
</organism>
<feature type="chain" id="PRO_5045312305" description="Secreted protein" evidence="2">
    <location>
        <begin position="25"/>
        <end position="115"/>
    </location>
</feature>
<evidence type="ECO:0000256" key="2">
    <source>
        <dbReference type="SAM" id="SignalP"/>
    </source>
</evidence>
<keyword evidence="4" id="KW-1185">Reference proteome</keyword>
<sequence>MSVMSACVCMYIACVCISVHKCMCISICVCVRHVHVSTPPCNCVYLCLSVRVLRCAYYLTLCDPMGCCPPGSSVHGDSPDKNTGGGCMPSSRGSSQHRDGTRFPKPRSPTLQANS</sequence>
<evidence type="ECO:0008006" key="5">
    <source>
        <dbReference type="Google" id="ProtNLM"/>
    </source>
</evidence>
<evidence type="ECO:0000313" key="3">
    <source>
        <dbReference type="EMBL" id="CAI9171160.1"/>
    </source>
</evidence>
<keyword evidence="2" id="KW-0732">Signal</keyword>
<proteinExistence type="predicted"/>
<gene>
    <name evidence="3" type="ORF">MRATA1EN1_LOCUS20122</name>
</gene>
<accession>A0ABN8ZBH7</accession>
<feature type="region of interest" description="Disordered" evidence="1">
    <location>
        <begin position="73"/>
        <end position="115"/>
    </location>
</feature>
<dbReference type="EMBL" id="OX459966">
    <property type="protein sequence ID" value="CAI9171160.1"/>
    <property type="molecule type" value="Genomic_DNA"/>
</dbReference>
<feature type="signal peptide" evidence="2">
    <location>
        <begin position="1"/>
        <end position="24"/>
    </location>
</feature>
<evidence type="ECO:0000256" key="1">
    <source>
        <dbReference type="SAM" id="MobiDB-lite"/>
    </source>
</evidence>
<dbReference type="Proteomes" id="UP001176941">
    <property type="component" value="Chromosome 30"/>
</dbReference>
<reference evidence="3" key="1">
    <citation type="submission" date="2023-04" db="EMBL/GenBank/DDBJ databases">
        <authorList>
            <consortium name="ELIXIR-Norway"/>
        </authorList>
    </citation>
    <scope>NUCLEOTIDE SEQUENCE [LARGE SCALE GENOMIC DNA]</scope>
</reference>
<name>A0ABN8ZBH7_RANTA</name>
<evidence type="ECO:0000313" key="4">
    <source>
        <dbReference type="Proteomes" id="UP001176941"/>
    </source>
</evidence>